<gene>
    <name evidence="5" type="primary">POC1A</name>
    <name evidence="5" type="ORF">HK103_003104</name>
</gene>
<dbReference type="Gene3D" id="2.130.10.10">
    <property type="entry name" value="YVTN repeat-like/Quinoprotein amine dehydrogenase"/>
    <property type="match status" value="2"/>
</dbReference>
<dbReference type="InterPro" id="IPR001680">
    <property type="entry name" value="WD40_rpt"/>
</dbReference>
<evidence type="ECO:0000256" key="4">
    <source>
        <dbReference type="SAM" id="Coils"/>
    </source>
</evidence>
<name>A0AAD5UIT8_9FUNG</name>
<dbReference type="InterPro" id="IPR015943">
    <property type="entry name" value="WD40/YVTN_repeat-like_dom_sf"/>
</dbReference>
<dbReference type="AlphaFoldDB" id="A0AAD5UIT8"/>
<dbReference type="PROSITE" id="PS50294">
    <property type="entry name" value="WD_REPEATS_REGION"/>
    <property type="match status" value="3"/>
</dbReference>
<dbReference type="CDD" id="cd00200">
    <property type="entry name" value="WD40"/>
    <property type="match status" value="1"/>
</dbReference>
<keyword evidence="1 3" id="KW-0853">WD repeat</keyword>
<feature type="repeat" description="WD" evidence="3">
    <location>
        <begin position="228"/>
        <end position="263"/>
    </location>
</feature>
<dbReference type="InterPro" id="IPR019775">
    <property type="entry name" value="WD40_repeat_CS"/>
</dbReference>
<dbReference type="InterPro" id="IPR020472">
    <property type="entry name" value="WD40_PAC1"/>
</dbReference>
<dbReference type="PANTHER" id="PTHR44019">
    <property type="entry name" value="WD REPEAT-CONTAINING PROTEIN 55"/>
    <property type="match status" value="1"/>
</dbReference>
<evidence type="ECO:0000313" key="6">
    <source>
        <dbReference type="Proteomes" id="UP001210925"/>
    </source>
</evidence>
<dbReference type="SMART" id="SM00320">
    <property type="entry name" value="WD40"/>
    <property type="match status" value="5"/>
</dbReference>
<dbReference type="Proteomes" id="UP001210925">
    <property type="component" value="Unassembled WGS sequence"/>
</dbReference>
<dbReference type="InterPro" id="IPR050505">
    <property type="entry name" value="WDR55/POC1"/>
</dbReference>
<dbReference type="Pfam" id="PF00400">
    <property type="entry name" value="WD40"/>
    <property type="match status" value="5"/>
</dbReference>
<keyword evidence="4" id="KW-0175">Coiled coil</keyword>
<comment type="caution">
    <text evidence="5">The sequence shown here is derived from an EMBL/GenBank/DDBJ whole genome shotgun (WGS) entry which is preliminary data.</text>
</comment>
<feature type="repeat" description="WD" evidence="3">
    <location>
        <begin position="1"/>
        <end position="19"/>
    </location>
</feature>
<keyword evidence="2" id="KW-0677">Repeat</keyword>
<dbReference type="InterPro" id="IPR036322">
    <property type="entry name" value="WD40_repeat_dom_sf"/>
</dbReference>
<dbReference type="PANTHER" id="PTHR44019:SF8">
    <property type="entry name" value="POC1 CENTRIOLAR PROTEIN HOMOLOG"/>
    <property type="match status" value="1"/>
</dbReference>
<evidence type="ECO:0000256" key="1">
    <source>
        <dbReference type="ARBA" id="ARBA00022574"/>
    </source>
</evidence>
<organism evidence="5 6">
    <name type="scientific">Boothiomyces macroporosus</name>
    <dbReference type="NCBI Taxonomy" id="261099"/>
    <lineage>
        <taxon>Eukaryota</taxon>
        <taxon>Fungi</taxon>
        <taxon>Fungi incertae sedis</taxon>
        <taxon>Chytridiomycota</taxon>
        <taxon>Chytridiomycota incertae sedis</taxon>
        <taxon>Chytridiomycetes</taxon>
        <taxon>Rhizophydiales</taxon>
        <taxon>Terramycetaceae</taxon>
        <taxon>Boothiomyces</taxon>
    </lineage>
</organism>
<proteinExistence type="predicted"/>
<protein>
    <submittedName>
        <fullName evidence="5">POC1 centriolar protein A</fullName>
    </submittedName>
</protein>
<feature type="repeat" description="WD" evidence="3">
    <location>
        <begin position="166"/>
        <end position="207"/>
    </location>
</feature>
<dbReference type="EMBL" id="JADGKB010000022">
    <property type="protein sequence ID" value="KAJ3258963.1"/>
    <property type="molecule type" value="Genomic_DNA"/>
</dbReference>
<dbReference type="PROSITE" id="PS00678">
    <property type="entry name" value="WD_REPEATS_1"/>
    <property type="match status" value="3"/>
</dbReference>
<evidence type="ECO:0000256" key="3">
    <source>
        <dbReference type="PROSITE-ProRule" id="PRU00221"/>
    </source>
</evidence>
<feature type="coiled-coil region" evidence="4">
    <location>
        <begin position="401"/>
        <end position="435"/>
    </location>
</feature>
<dbReference type="PROSITE" id="PS50082">
    <property type="entry name" value="WD_REPEATS_2"/>
    <property type="match status" value="6"/>
</dbReference>
<feature type="repeat" description="WD" evidence="3">
    <location>
        <begin position="82"/>
        <end position="123"/>
    </location>
</feature>
<feature type="repeat" description="WD" evidence="3">
    <location>
        <begin position="124"/>
        <end position="165"/>
    </location>
</feature>
<dbReference type="PRINTS" id="PR00320">
    <property type="entry name" value="GPROTEINBRPT"/>
</dbReference>
<accession>A0AAD5UIT8</accession>
<reference evidence="5" key="1">
    <citation type="submission" date="2020-05" db="EMBL/GenBank/DDBJ databases">
        <title>Phylogenomic resolution of chytrid fungi.</title>
        <authorList>
            <person name="Stajich J.E."/>
            <person name="Amses K."/>
            <person name="Simmons R."/>
            <person name="Seto K."/>
            <person name="Myers J."/>
            <person name="Bonds A."/>
            <person name="Quandt C.A."/>
            <person name="Barry K."/>
            <person name="Liu P."/>
            <person name="Grigoriev I."/>
            <person name="Longcore J.E."/>
            <person name="James T.Y."/>
        </authorList>
    </citation>
    <scope>NUCLEOTIDE SEQUENCE</scope>
    <source>
        <strain evidence="5">PLAUS21</strain>
    </source>
</reference>
<sequence>MSQLASSSLDNSVMIWNFKPQLRAFRFVGHKVICFKLGACNRLRLCKYGKSSCFVIQGLHSSPLDAKRVSFIDGRKGDVVVFKAHTSTVRNVQFSSDSEQLLTCSDDKTLKLWSTHRTKFQYSLTGHLNWVRSAKFSPDNRIVLSGSDDKTIKLWDLNSKSCIKTYWDHTGVVTSVAFHPSGTIVATGSMDRSIKLFDTRTHKLIQHYGDAHGSNAASLDNSINVGGVNSVCFGGDNGEWLISTGMDGVVKVWDVKEGHLFYTLHGHKNGPTTAAVFSPQSDFFATGGSDSQVMVWKSNFDQIDRIHVSDQEVFKPVKNSSPTHETVRTKSPVSPQRVFVDQEPIQLGAPIISDVGYMDAAPTPDTVKEDPKETRTALEPKLYAKSPLQVQTIPDQVASALSHISRQMDILTQTMNRLNELNQKFDQAFKSEKKETYSVQPKVSKIEPRSVVENIRETSRPASVQEVSPATKVYEQNVEEIYAS</sequence>
<feature type="repeat" description="WD" evidence="3">
    <location>
        <begin position="277"/>
        <end position="297"/>
    </location>
</feature>
<evidence type="ECO:0000256" key="2">
    <source>
        <dbReference type="ARBA" id="ARBA00022737"/>
    </source>
</evidence>
<dbReference type="SUPFAM" id="SSF50978">
    <property type="entry name" value="WD40 repeat-like"/>
    <property type="match status" value="1"/>
</dbReference>
<evidence type="ECO:0000313" key="5">
    <source>
        <dbReference type="EMBL" id="KAJ3258963.1"/>
    </source>
</evidence>
<keyword evidence="6" id="KW-1185">Reference proteome</keyword>